<dbReference type="PANTHER" id="PTHR47326">
    <property type="entry name" value="TRANSPOSABLE ELEMENT TC3 TRANSPOSASE-LIKE PROTEIN"/>
    <property type="match status" value="1"/>
</dbReference>
<dbReference type="Gene3D" id="3.30.420.10">
    <property type="entry name" value="Ribonuclease H-like superfamily/Ribonuclease H"/>
    <property type="match status" value="1"/>
</dbReference>
<sequence length="321" mass="36935">MEHWGVRERVCAVELFIRTRSITETQCRFHLELNQQEAPSPNAIRQWVRQWCEEGSVMCKKPPGRPSSVRTPDNIAQVLASVSRSLRRSARKHAQALGVCDRSVWHILHSDLSLQPYKLQVVHSLSDRDREMCLQFCRQFVGILTENPELLNELLMSDKAHFHLHDTWSAANPHELHQCPTYDPKVTVWCTIWSRGVIGPYFFEDEDGKAIAVTLQCYTEMINEFLSPNLPPNHTLWFQQDGAMAHMAVISIVVLSCLFPQRVISRFSDVPRSPRLLDLTASDFFVWGYLKSKVYSTRPTDLHALKQTIREEIAQISGETL</sequence>
<dbReference type="AlphaFoldDB" id="A0A6L2QC96"/>
<protein>
    <submittedName>
        <fullName evidence="1">Uncharacterized protein</fullName>
    </submittedName>
</protein>
<proteinExistence type="predicted"/>
<dbReference type="EMBL" id="BLKM01002586">
    <property type="protein sequence ID" value="GFG40788.1"/>
    <property type="molecule type" value="Genomic_DNA"/>
</dbReference>
<accession>A0A6L2QC96</accession>
<dbReference type="PANTHER" id="PTHR47326:SF1">
    <property type="entry name" value="HTH PSQ-TYPE DOMAIN-CONTAINING PROTEIN"/>
    <property type="match status" value="1"/>
</dbReference>
<dbReference type="InterPro" id="IPR036397">
    <property type="entry name" value="RNaseH_sf"/>
</dbReference>
<keyword evidence="2" id="KW-1185">Reference proteome</keyword>
<dbReference type="Proteomes" id="UP000502823">
    <property type="component" value="Unassembled WGS sequence"/>
</dbReference>
<name>A0A6L2QC96_COPFO</name>
<organism evidence="1 2">
    <name type="scientific">Coptotermes formosanus</name>
    <name type="common">Formosan subterranean termite</name>
    <dbReference type="NCBI Taxonomy" id="36987"/>
    <lineage>
        <taxon>Eukaryota</taxon>
        <taxon>Metazoa</taxon>
        <taxon>Ecdysozoa</taxon>
        <taxon>Arthropoda</taxon>
        <taxon>Hexapoda</taxon>
        <taxon>Insecta</taxon>
        <taxon>Pterygota</taxon>
        <taxon>Neoptera</taxon>
        <taxon>Polyneoptera</taxon>
        <taxon>Dictyoptera</taxon>
        <taxon>Blattodea</taxon>
        <taxon>Blattoidea</taxon>
        <taxon>Termitoidae</taxon>
        <taxon>Rhinotermitidae</taxon>
        <taxon>Coptotermes</taxon>
    </lineage>
</organism>
<dbReference type="OrthoDB" id="9971063at2759"/>
<reference evidence="2" key="1">
    <citation type="submission" date="2020-01" db="EMBL/GenBank/DDBJ databases">
        <title>Draft genome sequence of the Termite Coptotermes fromosanus.</title>
        <authorList>
            <person name="Itakura S."/>
            <person name="Yosikawa Y."/>
            <person name="Umezawa K."/>
        </authorList>
    </citation>
    <scope>NUCLEOTIDE SEQUENCE [LARGE SCALE GENOMIC DNA]</scope>
</reference>
<gene>
    <name evidence="1" type="ORF">Cfor_06066</name>
</gene>
<evidence type="ECO:0000313" key="1">
    <source>
        <dbReference type="EMBL" id="GFG40788.1"/>
    </source>
</evidence>
<dbReference type="GO" id="GO:0003676">
    <property type="term" value="F:nucleic acid binding"/>
    <property type="evidence" value="ECO:0007669"/>
    <property type="project" value="InterPro"/>
</dbReference>
<dbReference type="InParanoid" id="A0A6L2QC96"/>
<comment type="caution">
    <text evidence="1">The sequence shown here is derived from an EMBL/GenBank/DDBJ whole genome shotgun (WGS) entry which is preliminary data.</text>
</comment>
<evidence type="ECO:0000313" key="2">
    <source>
        <dbReference type="Proteomes" id="UP000502823"/>
    </source>
</evidence>